<dbReference type="Pfam" id="PF04994">
    <property type="entry name" value="TfoX_C"/>
    <property type="match status" value="1"/>
</dbReference>
<dbReference type="PANTHER" id="PTHR36121">
    <property type="entry name" value="PROTEIN SXY"/>
    <property type="match status" value="1"/>
</dbReference>
<proteinExistence type="predicted"/>
<name>Q2SF07_HAHCH</name>
<organism evidence="2 3">
    <name type="scientific">Hahella chejuensis (strain KCTC 2396)</name>
    <dbReference type="NCBI Taxonomy" id="349521"/>
    <lineage>
        <taxon>Bacteria</taxon>
        <taxon>Pseudomonadati</taxon>
        <taxon>Pseudomonadota</taxon>
        <taxon>Gammaproteobacteria</taxon>
        <taxon>Oceanospirillales</taxon>
        <taxon>Hahellaceae</taxon>
        <taxon>Hahella</taxon>
    </lineage>
</organism>
<dbReference type="PANTHER" id="PTHR36121:SF1">
    <property type="entry name" value="PROTEIN SXY"/>
    <property type="match status" value="1"/>
</dbReference>
<dbReference type="HOGENOM" id="CLU_163277_1_0_6"/>
<evidence type="ECO:0000313" key="3">
    <source>
        <dbReference type="Proteomes" id="UP000000238"/>
    </source>
</evidence>
<sequence>MRLRDLKGLGPKSEKDLVDIGVDTPEKLREIGPVRAFLRLKQASARKPSLNFLYAMVGAVEDRHWMEIAKSEKTRLLTELEGYRELEEILRAEGLSLEQD</sequence>
<dbReference type="Proteomes" id="UP000000238">
    <property type="component" value="Chromosome"/>
</dbReference>
<evidence type="ECO:0000313" key="2">
    <source>
        <dbReference type="EMBL" id="ABC30767.1"/>
    </source>
</evidence>
<accession>Q2SF07</accession>
<feature type="domain" description="TfoX C-terminal" evidence="1">
    <location>
        <begin position="2"/>
        <end position="79"/>
    </location>
</feature>
<dbReference type="Gene3D" id="1.10.150.20">
    <property type="entry name" value="5' to 3' exonuclease, C-terminal subdomain"/>
    <property type="match status" value="1"/>
</dbReference>
<dbReference type="KEGG" id="hch:HCH_04052"/>
<dbReference type="AlphaFoldDB" id="Q2SF07"/>
<dbReference type="eggNOG" id="COG3070">
    <property type="taxonomic scope" value="Bacteria"/>
</dbReference>
<reference evidence="2 3" key="1">
    <citation type="journal article" date="2005" name="Nucleic Acids Res.">
        <title>Genomic blueprint of Hahella chejuensis, a marine microbe producing an algicidal agent.</title>
        <authorList>
            <person name="Jeong H."/>
            <person name="Yim J.H."/>
            <person name="Lee C."/>
            <person name="Choi S.-H."/>
            <person name="Park Y.K."/>
            <person name="Yoon S.H."/>
            <person name="Hur C.-G."/>
            <person name="Kang H.-Y."/>
            <person name="Kim D."/>
            <person name="Lee H.H."/>
            <person name="Park K.H."/>
            <person name="Park S.-H."/>
            <person name="Park H.-S."/>
            <person name="Lee H.K."/>
            <person name="Oh T.K."/>
            <person name="Kim J.F."/>
        </authorList>
    </citation>
    <scope>NUCLEOTIDE SEQUENCE [LARGE SCALE GENOMIC DNA]</scope>
    <source>
        <strain evidence="2 3">KCTC 2396</strain>
    </source>
</reference>
<dbReference type="RefSeq" id="WP_011397834.1">
    <property type="nucleotide sequence ID" value="NC_007645.1"/>
</dbReference>
<gene>
    <name evidence="2" type="ordered locus">HCH_04052</name>
</gene>
<dbReference type="InterPro" id="IPR047525">
    <property type="entry name" value="TfoX-like"/>
</dbReference>
<dbReference type="InterPro" id="IPR007077">
    <property type="entry name" value="TfoX_C"/>
</dbReference>
<protein>
    <submittedName>
        <fullName evidence="2">Regulator of competence-specific genes</fullName>
    </submittedName>
</protein>
<evidence type="ECO:0000259" key="1">
    <source>
        <dbReference type="Pfam" id="PF04994"/>
    </source>
</evidence>
<keyword evidence="3" id="KW-1185">Reference proteome</keyword>
<dbReference type="EMBL" id="CP000155">
    <property type="protein sequence ID" value="ABC30767.1"/>
    <property type="molecule type" value="Genomic_DNA"/>
</dbReference>
<dbReference type="STRING" id="349521.HCH_04052"/>